<comment type="caution">
    <text evidence="3">The sequence shown here is derived from an EMBL/GenBank/DDBJ whole genome shotgun (WGS) entry which is preliminary data.</text>
</comment>
<evidence type="ECO:0000256" key="2">
    <source>
        <dbReference type="SAM" id="Phobius"/>
    </source>
</evidence>
<dbReference type="AlphaFoldDB" id="A0A1J5P4L0"/>
<protein>
    <submittedName>
        <fullName evidence="3">Uncharacterized protein</fullName>
    </submittedName>
</protein>
<accession>A0A1J5P4L0</accession>
<organism evidence="3">
    <name type="scientific">mine drainage metagenome</name>
    <dbReference type="NCBI Taxonomy" id="410659"/>
    <lineage>
        <taxon>unclassified sequences</taxon>
        <taxon>metagenomes</taxon>
        <taxon>ecological metagenomes</taxon>
    </lineage>
</organism>
<dbReference type="InterPro" id="IPR011990">
    <property type="entry name" value="TPR-like_helical_dom_sf"/>
</dbReference>
<feature type="compositionally biased region" description="Low complexity" evidence="1">
    <location>
        <begin position="116"/>
        <end position="144"/>
    </location>
</feature>
<proteinExistence type="predicted"/>
<keyword evidence="2" id="KW-0812">Transmembrane</keyword>
<feature type="region of interest" description="Disordered" evidence="1">
    <location>
        <begin position="114"/>
        <end position="144"/>
    </location>
</feature>
<gene>
    <name evidence="3" type="ORF">GALL_523700</name>
</gene>
<dbReference type="Gene3D" id="1.25.40.10">
    <property type="entry name" value="Tetratricopeptide repeat domain"/>
    <property type="match status" value="1"/>
</dbReference>
<evidence type="ECO:0000256" key="1">
    <source>
        <dbReference type="SAM" id="MobiDB-lite"/>
    </source>
</evidence>
<name>A0A1J5P4L0_9ZZZZ</name>
<evidence type="ECO:0000313" key="3">
    <source>
        <dbReference type="EMBL" id="OIQ66066.1"/>
    </source>
</evidence>
<feature type="transmembrane region" description="Helical" evidence="2">
    <location>
        <begin position="73"/>
        <end position="90"/>
    </location>
</feature>
<keyword evidence="2" id="KW-0472">Membrane</keyword>
<sequence length="281" mass="29728">MSKQSRFTSHGEQFDGAYDLDDADSQFRSYRSTRSLGLREDHDPVPLFLSESPEVPIPRAFGRERGVIRRRPTRTSIALIAAAVACYAVLSVKNPFPVFANATATLIGMSDVRSTPAPSAPAAQPAASVQALAPAPTEPAPRAAPTRDEIALAIRAAHQSLTPAEISQPIAAAPPVSAAPPASVAPPARRLGADELATLMTRAKGLLATGDIPSARLLLERAADAQEPSAALMLAQTYDPAVLGTQDTRNINTDPALARTWYQRAAQLGSADAQRRLSQLQ</sequence>
<dbReference type="SUPFAM" id="SSF81901">
    <property type="entry name" value="HCP-like"/>
    <property type="match status" value="1"/>
</dbReference>
<reference evidence="3" key="1">
    <citation type="submission" date="2016-10" db="EMBL/GenBank/DDBJ databases">
        <title>Sequence of Gallionella enrichment culture.</title>
        <authorList>
            <person name="Poehlein A."/>
            <person name="Muehling M."/>
            <person name="Daniel R."/>
        </authorList>
    </citation>
    <scope>NUCLEOTIDE SEQUENCE</scope>
</reference>
<keyword evidence="2" id="KW-1133">Transmembrane helix</keyword>
<dbReference type="EMBL" id="MLJW01006860">
    <property type="protein sequence ID" value="OIQ66066.1"/>
    <property type="molecule type" value="Genomic_DNA"/>
</dbReference>